<gene>
    <name evidence="1" type="ORF">GLW07_00235</name>
</gene>
<evidence type="ECO:0000313" key="2">
    <source>
        <dbReference type="Proteomes" id="UP000447833"/>
    </source>
</evidence>
<organism evidence="1 2">
    <name type="scientific">Guptibacillus hwajinpoensis</name>
    <dbReference type="NCBI Taxonomy" id="208199"/>
    <lineage>
        <taxon>Bacteria</taxon>
        <taxon>Bacillati</taxon>
        <taxon>Bacillota</taxon>
        <taxon>Bacilli</taxon>
        <taxon>Bacillales</taxon>
        <taxon>Guptibacillaceae</taxon>
        <taxon>Guptibacillus</taxon>
    </lineage>
</organism>
<reference evidence="1 2" key="1">
    <citation type="submission" date="2019-11" db="EMBL/GenBank/DDBJ databases">
        <title>Genome sequences of 17 halophilic strains isolated from different environments.</title>
        <authorList>
            <person name="Furrow R.E."/>
        </authorList>
    </citation>
    <scope>NUCLEOTIDE SEQUENCE [LARGE SCALE GENOMIC DNA]</scope>
    <source>
        <strain evidence="1 2">22506_14_FS</strain>
    </source>
</reference>
<accession>A0A845ERZ2</accession>
<dbReference type="EMBL" id="WMEY01000001">
    <property type="protein sequence ID" value="MYL61770.1"/>
    <property type="molecule type" value="Genomic_DNA"/>
</dbReference>
<evidence type="ECO:0000313" key="1">
    <source>
        <dbReference type="EMBL" id="MYL61770.1"/>
    </source>
</evidence>
<dbReference type="InterPro" id="IPR020140">
    <property type="entry name" value="Uncharacterised_YusG"/>
</dbReference>
<name>A0A845ERZ2_9BACL</name>
<protein>
    <submittedName>
        <fullName evidence="1">DUF2553 family protein</fullName>
    </submittedName>
</protein>
<sequence>MERNDIEEMIQMIDTSRPMVRIDVTNKIHGKFDQKAMNLYLNKEKIGRILFSDQGNRYELSDGYEFDQDKIYHYEQVLEQKAKYVEDCDLGWC</sequence>
<dbReference type="Pfam" id="PF10830">
    <property type="entry name" value="DUF2553"/>
    <property type="match status" value="1"/>
</dbReference>
<proteinExistence type="predicted"/>
<dbReference type="AlphaFoldDB" id="A0A845ERZ2"/>
<comment type="caution">
    <text evidence="1">The sequence shown here is derived from an EMBL/GenBank/DDBJ whole genome shotgun (WGS) entry which is preliminary data.</text>
</comment>
<dbReference type="Proteomes" id="UP000447833">
    <property type="component" value="Unassembled WGS sequence"/>
</dbReference>